<evidence type="ECO:0000256" key="5">
    <source>
        <dbReference type="ARBA" id="ARBA00023002"/>
    </source>
</evidence>
<evidence type="ECO:0000259" key="12">
    <source>
        <dbReference type="PROSITE" id="PS51352"/>
    </source>
</evidence>
<dbReference type="GO" id="GO:0034599">
    <property type="term" value="P:cellular response to oxidative stress"/>
    <property type="evidence" value="ECO:0007669"/>
    <property type="project" value="TreeGrafter"/>
</dbReference>
<dbReference type="EC" id="1.11.1.24" evidence="2"/>
<evidence type="ECO:0000313" key="13">
    <source>
        <dbReference type="EMBL" id="MBB2200598.1"/>
    </source>
</evidence>
<keyword evidence="6" id="KW-1015">Disulfide bond</keyword>
<name>A0A7W4K5F0_9PROT</name>
<comment type="similarity">
    <text evidence="9">Belongs to the peroxiredoxin family. BCP/PrxQ subfamily.</text>
</comment>
<accession>A0A7W4K5F0</accession>
<evidence type="ECO:0000313" key="14">
    <source>
        <dbReference type="Proteomes" id="UP000578030"/>
    </source>
</evidence>
<sequence length="241" mass="25766">MSNEHTTTGPSLRARFQALDDERRRSWAPEALAINVGQRALLVREHGRQPHVGVGDVLPAATLAGLDGRPVALDALVADGPAVLVFFRFATCPACNIALPYYRDTLWPRLAEAGIPLAAISPQPAASLSEIATRHDLPFPVLSDTNLALSRALGLTYVFDTPSRQAAEAKGGTSQALNGTAAWELPKPAVIVIAPGRVVRFADISPDWMDRTDTSAILAALGLSREETAPHVPEKERHHAA</sequence>
<dbReference type="InterPro" id="IPR050924">
    <property type="entry name" value="Peroxiredoxin_BCP/PrxQ"/>
</dbReference>
<proteinExistence type="inferred from homology"/>
<evidence type="ECO:0000256" key="4">
    <source>
        <dbReference type="ARBA" id="ARBA00022862"/>
    </source>
</evidence>
<dbReference type="Pfam" id="PF00578">
    <property type="entry name" value="AhpC-TSA"/>
    <property type="match status" value="1"/>
</dbReference>
<evidence type="ECO:0000256" key="2">
    <source>
        <dbReference type="ARBA" id="ARBA00013017"/>
    </source>
</evidence>
<dbReference type="GO" id="GO:0005737">
    <property type="term" value="C:cytoplasm"/>
    <property type="evidence" value="ECO:0007669"/>
    <property type="project" value="TreeGrafter"/>
</dbReference>
<feature type="domain" description="Thioredoxin" evidence="12">
    <location>
        <begin position="52"/>
        <end position="226"/>
    </location>
</feature>
<dbReference type="GO" id="GO:0045454">
    <property type="term" value="P:cell redox homeostasis"/>
    <property type="evidence" value="ECO:0007669"/>
    <property type="project" value="TreeGrafter"/>
</dbReference>
<dbReference type="Gene3D" id="3.40.30.10">
    <property type="entry name" value="Glutaredoxin"/>
    <property type="match status" value="1"/>
</dbReference>
<keyword evidence="4" id="KW-0049">Antioxidant</keyword>
<dbReference type="RefSeq" id="WP_182954402.1">
    <property type="nucleotide sequence ID" value="NZ_JABEQM010000002.1"/>
</dbReference>
<dbReference type="CDD" id="cd02970">
    <property type="entry name" value="PRX_like2"/>
    <property type="match status" value="1"/>
</dbReference>
<keyword evidence="7" id="KW-0676">Redox-active center</keyword>
<reference evidence="13 14" key="1">
    <citation type="submission" date="2020-04" db="EMBL/GenBank/DDBJ databases">
        <title>Description of novel Gluconacetobacter.</title>
        <authorList>
            <person name="Sombolestani A."/>
        </authorList>
    </citation>
    <scope>NUCLEOTIDE SEQUENCE [LARGE SCALE GENOMIC DNA]</scope>
    <source>
        <strain evidence="13 14">LMG 27802</strain>
    </source>
</reference>
<dbReference type="GO" id="GO:0008379">
    <property type="term" value="F:thioredoxin peroxidase activity"/>
    <property type="evidence" value="ECO:0007669"/>
    <property type="project" value="TreeGrafter"/>
</dbReference>
<evidence type="ECO:0000256" key="1">
    <source>
        <dbReference type="ARBA" id="ARBA00003330"/>
    </source>
</evidence>
<dbReference type="PANTHER" id="PTHR42801">
    <property type="entry name" value="THIOREDOXIN-DEPENDENT PEROXIDE REDUCTASE"/>
    <property type="match status" value="1"/>
</dbReference>
<comment type="function">
    <text evidence="1">Thiol-specific peroxidase that catalyzes the reduction of hydrogen peroxide and organic hydroperoxides to water and alcohols, respectively. Plays a role in cell protection against oxidative stress by detoxifying peroxides and as sensor of hydrogen peroxide-mediated signaling events.</text>
</comment>
<dbReference type="InterPro" id="IPR036249">
    <property type="entry name" value="Thioredoxin-like_sf"/>
</dbReference>
<comment type="caution">
    <text evidence="13">The sequence shown here is derived from an EMBL/GenBank/DDBJ whole genome shotgun (WGS) entry which is preliminary data.</text>
</comment>
<evidence type="ECO:0000256" key="8">
    <source>
        <dbReference type="ARBA" id="ARBA00032824"/>
    </source>
</evidence>
<evidence type="ECO:0000256" key="3">
    <source>
        <dbReference type="ARBA" id="ARBA00022559"/>
    </source>
</evidence>
<keyword evidence="3" id="KW-0575">Peroxidase</keyword>
<evidence type="ECO:0000256" key="7">
    <source>
        <dbReference type="ARBA" id="ARBA00023284"/>
    </source>
</evidence>
<dbReference type="Proteomes" id="UP000578030">
    <property type="component" value="Unassembled WGS sequence"/>
</dbReference>
<dbReference type="SUPFAM" id="SSF52833">
    <property type="entry name" value="Thioredoxin-like"/>
    <property type="match status" value="1"/>
</dbReference>
<gene>
    <name evidence="13" type="ORF">HLH28_03215</name>
</gene>
<dbReference type="PROSITE" id="PS51352">
    <property type="entry name" value="THIOREDOXIN_2"/>
    <property type="match status" value="1"/>
</dbReference>
<evidence type="ECO:0000256" key="10">
    <source>
        <dbReference type="ARBA" id="ARBA00042639"/>
    </source>
</evidence>
<dbReference type="InterPro" id="IPR013766">
    <property type="entry name" value="Thioredoxin_domain"/>
</dbReference>
<keyword evidence="14" id="KW-1185">Reference proteome</keyword>
<evidence type="ECO:0000256" key="6">
    <source>
        <dbReference type="ARBA" id="ARBA00023157"/>
    </source>
</evidence>
<evidence type="ECO:0000256" key="11">
    <source>
        <dbReference type="ARBA" id="ARBA00049091"/>
    </source>
</evidence>
<dbReference type="InterPro" id="IPR000866">
    <property type="entry name" value="AhpC/TSA"/>
</dbReference>
<dbReference type="PANTHER" id="PTHR42801:SF7">
    <property type="entry name" value="SLL1159 PROTEIN"/>
    <property type="match status" value="1"/>
</dbReference>
<dbReference type="EMBL" id="JABEQM010000002">
    <property type="protein sequence ID" value="MBB2200598.1"/>
    <property type="molecule type" value="Genomic_DNA"/>
</dbReference>
<organism evidence="13 14">
    <name type="scientific">Gluconacetobacter tumulisoli</name>
    <dbReference type="NCBI Taxonomy" id="1286189"/>
    <lineage>
        <taxon>Bacteria</taxon>
        <taxon>Pseudomonadati</taxon>
        <taxon>Pseudomonadota</taxon>
        <taxon>Alphaproteobacteria</taxon>
        <taxon>Acetobacterales</taxon>
        <taxon>Acetobacteraceae</taxon>
        <taxon>Gluconacetobacter</taxon>
    </lineage>
</organism>
<keyword evidence="5" id="KW-0560">Oxidoreductase</keyword>
<comment type="catalytic activity">
    <reaction evidence="11">
        <text>a hydroperoxide + [thioredoxin]-dithiol = an alcohol + [thioredoxin]-disulfide + H2O</text>
        <dbReference type="Rhea" id="RHEA:62620"/>
        <dbReference type="Rhea" id="RHEA-COMP:10698"/>
        <dbReference type="Rhea" id="RHEA-COMP:10700"/>
        <dbReference type="ChEBI" id="CHEBI:15377"/>
        <dbReference type="ChEBI" id="CHEBI:29950"/>
        <dbReference type="ChEBI" id="CHEBI:30879"/>
        <dbReference type="ChEBI" id="CHEBI:35924"/>
        <dbReference type="ChEBI" id="CHEBI:50058"/>
        <dbReference type="EC" id="1.11.1.24"/>
    </reaction>
</comment>
<evidence type="ECO:0000256" key="9">
    <source>
        <dbReference type="ARBA" id="ARBA00038489"/>
    </source>
</evidence>
<protein>
    <recommendedName>
        <fullName evidence="2">thioredoxin-dependent peroxiredoxin</fullName>
        <ecNumber evidence="2">1.11.1.24</ecNumber>
    </recommendedName>
    <alternativeName>
        <fullName evidence="8">Thioredoxin peroxidase</fullName>
    </alternativeName>
    <alternativeName>
        <fullName evidence="10">Thioredoxin-dependent peroxiredoxin Bcp</fullName>
    </alternativeName>
</protein>
<dbReference type="AlphaFoldDB" id="A0A7W4K5F0"/>